<accession>A0A9E7E9U0</accession>
<evidence type="ECO:0000313" key="4">
    <source>
        <dbReference type="Proteomes" id="UP001055439"/>
    </source>
</evidence>
<dbReference type="InterPro" id="IPR008889">
    <property type="entry name" value="VQ"/>
</dbReference>
<feature type="domain" description="VQ" evidence="2">
    <location>
        <begin position="56"/>
        <end position="79"/>
    </location>
</feature>
<dbReference type="AlphaFoldDB" id="A0A9E7E9U0"/>
<dbReference type="PANTHER" id="PTHR33143:SF3">
    <property type="entry name" value="VQ MOTIF-CONTAINING PROTEIN 17-RELATED"/>
    <property type="match status" value="1"/>
</dbReference>
<organism evidence="3 4">
    <name type="scientific">Musa troglodytarum</name>
    <name type="common">fe'i banana</name>
    <dbReference type="NCBI Taxonomy" id="320322"/>
    <lineage>
        <taxon>Eukaryota</taxon>
        <taxon>Viridiplantae</taxon>
        <taxon>Streptophyta</taxon>
        <taxon>Embryophyta</taxon>
        <taxon>Tracheophyta</taxon>
        <taxon>Spermatophyta</taxon>
        <taxon>Magnoliopsida</taxon>
        <taxon>Liliopsida</taxon>
        <taxon>Zingiberales</taxon>
        <taxon>Musaceae</taxon>
        <taxon>Musa</taxon>
    </lineage>
</organism>
<dbReference type="OrthoDB" id="693437at2759"/>
<reference evidence="3" key="1">
    <citation type="submission" date="2022-05" db="EMBL/GenBank/DDBJ databases">
        <title>The Musa troglodytarum L. genome provides insights into the mechanism of non-climacteric behaviour and enrichment of carotenoids.</title>
        <authorList>
            <person name="Wang J."/>
        </authorList>
    </citation>
    <scope>NUCLEOTIDE SEQUENCE</scope>
    <source>
        <tissue evidence="3">Leaf</tissue>
    </source>
</reference>
<dbReference type="InterPro" id="IPR039607">
    <property type="entry name" value="VQ_8/17/18/20/21/25"/>
</dbReference>
<evidence type="ECO:0000256" key="1">
    <source>
        <dbReference type="SAM" id="MobiDB-lite"/>
    </source>
</evidence>
<dbReference type="Pfam" id="PF05678">
    <property type="entry name" value="VQ"/>
    <property type="match status" value="1"/>
</dbReference>
<keyword evidence="4" id="KW-1185">Reference proteome</keyword>
<dbReference type="PANTHER" id="PTHR33143">
    <property type="entry name" value="F16F4.1 PROTEIN-RELATED"/>
    <property type="match status" value="1"/>
</dbReference>
<proteinExistence type="predicted"/>
<gene>
    <name evidence="3" type="ORF">MUK42_09120</name>
</gene>
<feature type="compositionally biased region" description="Basic and acidic residues" evidence="1">
    <location>
        <begin position="100"/>
        <end position="111"/>
    </location>
</feature>
<feature type="region of interest" description="Disordered" evidence="1">
    <location>
        <begin position="82"/>
        <end position="111"/>
    </location>
</feature>
<name>A0A9E7E9U0_9LILI</name>
<evidence type="ECO:0000259" key="2">
    <source>
        <dbReference type="Pfam" id="PF05678"/>
    </source>
</evidence>
<dbReference type="GO" id="GO:0005634">
    <property type="term" value="C:nucleus"/>
    <property type="evidence" value="ECO:0007669"/>
    <property type="project" value="TreeGrafter"/>
</dbReference>
<dbReference type="Proteomes" id="UP001055439">
    <property type="component" value="Chromosome 1"/>
</dbReference>
<dbReference type="EMBL" id="CP097502">
    <property type="protein sequence ID" value="URD73027.1"/>
    <property type="molecule type" value="Genomic_DNA"/>
</dbReference>
<evidence type="ECO:0000313" key="3">
    <source>
        <dbReference type="EMBL" id="URD73027.1"/>
    </source>
</evidence>
<protein>
    <submittedName>
        <fullName evidence="3">VQ motif</fullName>
    </submittedName>
</protein>
<sequence>MYKFLITSFYLPYSLSLSLDIMKDADVDRPASLPLSKDSHVMSKLKPKIRIVHLLAPEIIKTDIENFRELVQRLTGKPTRAIASKKKKKKVSPPTTIDEADQRSVHGGHRDLMHERVKEELRIELSEDDIAGFFSELGAAEGFFGDPISDSPLLPVGAAFT</sequence>